<comment type="caution">
    <text evidence="2">The sequence shown here is derived from an EMBL/GenBank/DDBJ whole genome shotgun (WGS) entry which is preliminary data.</text>
</comment>
<feature type="transmembrane region" description="Helical" evidence="1">
    <location>
        <begin position="44"/>
        <end position="71"/>
    </location>
</feature>
<reference evidence="2 3" key="1">
    <citation type="submission" date="2016-07" db="EMBL/GenBank/DDBJ databases">
        <title>Pervasive Adenine N6-methylation of Active Genes in Fungi.</title>
        <authorList>
            <consortium name="DOE Joint Genome Institute"/>
            <person name="Mondo S.J."/>
            <person name="Dannebaum R.O."/>
            <person name="Kuo R.C."/>
            <person name="Labutti K."/>
            <person name="Haridas S."/>
            <person name="Kuo A."/>
            <person name="Salamov A."/>
            <person name="Ahrendt S.R."/>
            <person name="Lipzen A."/>
            <person name="Sullivan W."/>
            <person name="Andreopoulos W.B."/>
            <person name="Clum A."/>
            <person name="Lindquist E."/>
            <person name="Daum C."/>
            <person name="Ramamoorthy G.K."/>
            <person name="Gryganskyi A."/>
            <person name="Culley D."/>
            <person name="Magnuson J.K."/>
            <person name="James T.Y."/>
            <person name="O'Malley M.A."/>
            <person name="Stajich J.E."/>
            <person name="Spatafora J.W."/>
            <person name="Visel A."/>
            <person name="Grigoriev I.V."/>
        </authorList>
    </citation>
    <scope>NUCLEOTIDE SEQUENCE [LARGE SCALE GENOMIC DNA]</scope>
    <source>
        <strain evidence="2 3">CBS 931.73</strain>
    </source>
</reference>
<evidence type="ECO:0000313" key="2">
    <source>
        <dbReference type="EMBL" id="ORX96698.1"/>
    </source>
</evidence>
<dbReference type="EMBL" id="MCFE01000148">
    <property type="protein sequence ID" value="ORX96698.1"/>
    <property type="molecule type" value="Genomic_DNA"/>
</dbReference>
<keyword evidence="1" id="KW-1133">Transmembrane helix</keyword>
<name>A0A1Y1YFG6_9FUNG</name>
<dbReference type="Pfam" id="PF16015">
    <property type="entry name" value="Promethin"/>
    <property type="match status" value="1"/>
</dbReference>
<evidence type="ECO:0000256" key="1">
    <source>
        <dbReference type="SAM" id="Phobius"/>
    </source>
</evidence>
<evidence type="ECO:0000313" key="3">
    <source>
        <dbReference type="Proteomes" id="UP000193498"/>
    </source>
</evidence>
<accession>A0A1Y1YFG6</accession>
<dbReference type="Proteomes" id="UP000193498">
    <property type="component" value="Unassembled WGS sequence"/>
</dbReference>
<organism evidence="2 3">
    <name type="scientific">Basidiobolus meristosporus CBS 931.73</name>
    <dbReference type="NCBI Taxonomy" id="1314790"/>
    <lineage>
        <taxon>Eukaryota</taxon>
        <taxon>Fungi</taxon>
        <taxon>Fungi incertae sedis</taxon>
        <taxon>Zoopagomycota</taxon>
        <taxon>Entomophthoromycotina</taxon>
        <taxon>Basidiobolomycetes</taxon>
        <taxon>Basidiobolales</taxon>
        <taxon>Basidiobolaceae</taxon>
        <taxon>Basidiobolus</taxon>
    </lineage>
</organism>
<keyword evidence="3" id="KW-1185">Reference proteome</keyword>
<keyword evidence="1" id="KW-0812">Transmembrane</keyword>
<dbReference type="InParanoid" id="A0A1Y1YFG6"/>
<sequence>MPRIQDIASSAQDKTKEGLDEIKRQTQGIADYTEKSPILKRYGYGVLTLSTVPVVMFVAYALVIILGTIGAAATGSIAVIGTFLGIGTLVLLPALLSAAFIALVGVGTYESFKFGFDLLTRLYHLIRPKVESLFDSVQDTVHQITEPAQDTADTDQ</sequence>
<dbReference type="AlphaFoldDB" id="A0A1Y1YFG6"/>
<keyword evidence="1" id="KW-0472">Membrane</keyword>
<feature type="transmembrane region" description="Helical" evidence="1">
    <location>
        <begin position="77"/>
        <end position="104"/>
    </location>
</feature>
<proteinExistence type="predicted"/>
<protein>
    <submittedName>
        <fullName evidence="2">Uncharacterized protein</fullName>
    </submittedName>
</protein>
<gene>
    <name evidence="2" type="ORF">K493DRAFT_300786</name>
</gene>